<keyword evidence="1" id="KW-1133">Transmembrane helix</keyword>
<protein>
    <submittedName>
        <fullName evidence="3">SLC39A13</fullName>
    </submittedName>
</protein>
<feature type="signal peptide" evidence="2">
    <location>
        <begin position="1"/>
        <end position="23"/>
    </location>
</feature>
<sequence>MTVTSQYLLTFTICFILIGLSNGEIHRAKSPHIKSNGRNTRTTSAESNVANNFEERSNSNSNIMDGERNMSEVWIFSVCGSIAVGLSGIFPLLIIPIEAGPALKHGGKLLSQRYQITNRCQQSGTWGDLYRVKSCGKYLTLLTCFLLYKK</sequence>
<feature type="chain" id="PRO_5035820191" evidence="2">
    <location>
        <begin position="24"/>
        <end position="150"/>
    </location>
</feature>
<gene>
    <name evidence="3" type="ORF">MEDL_54122</name>
</gene>
<evidence type="ECO:0000256" key="2">
    <source>
        <dbReference type="SAM" id="SignalP"/>
    </source>
</evidence>
<accession>A0A8S3U804</accession>
<keyword evidence="2" id="KW-0732">Signal</keyword>
<dbReference type="EMBL" id="CAJPWZ010002604">
    <property type="protein sequence ID" value="CAG2241927.1"/>
    <property type="molecule type" value="Genomic_DNA"/>
</dbReference>
<comment type="caution">
    <text evidence="3">The sequence shown here is derived from an EMBL/GenBank/DDBJ whole genome shotgun (WGS) entry which is preliminary data.</text>
</comment>
<keyword evidence="4" id="KW-1185">Reference proteome</keyword>
<keyword evidence="1" id="KW-0472">Membrane</keyword>
<feature type="transmembrane region" description="Helical" evidence="1">
    <location>
        <begin position="73"/>
        <end position="95"/>
    </location>
</feature>
<name>A0A8S3U804_MYTED</name>
<proteinExistence type="predicted"/>
<dbReference type="AlphaFoldDB" id="A0A8S3U804"/>
<keyword evidence="1" id="KW-0812">Transmembrane</keyword>
<organism evidence="3 4">
    <name type="scientific">Mytilus edulis</name>
    <name type="common">Blue mussel</name>
    <dbReference type="NCBI Taxonomy" id="6550"/>
    <lineage>
        <taxon>Eukaryota</taxon>
        <taxon>Metazoa</taxon>
        <taxon>Spiralia</taxon>
        <taxon>Lophotrochozoa</taxon>
        <taxon>Mollusca</taxon>
        <taxon>Bivalvia</taxon>
        <taxon>Autobranchia</taxon>
        <taxon>Pteriomorphia</taxon>
        <taxon>Mytilida</taxon>
        <taxon>Mytiloidea</taxon>
        <taxon>Mytilidae</taxon>
        <taxon>Mytilinae</taxon>
        <taxon>Mytilus</taxon>
    </lineage>
</organism>
<evidence type="ECO:0000313" key="3">
    <source>
        <dbReference type="EMBL" id="CAG2241927.1"/>
    </source>
</evidence>
<dbReference type="Proteomes" id="UP000683360">
    <property type="component" value="Unassembled WGS sequence"/>
</dbReference>
<dbReference type="OrthoDB" id="3219396at2759"/>
<evidence type="ECO:0000313" key="4">
    <source>
        <dbReference type="Proteomes" id="UP000683360"/>
    </source>
</evidence>
<reference evidence="3" key="1">
    <citation type="submission" date="2021-03" db="EMBL/GenBank/DDBJ databases">
        <authorList>
            <person name="Bekaert M."/>
        </authorList>
    </citation>
    <scope>NUCLEOTIDE SEQUENCE</scope>
</reference>
<evidence type="ECO:0000256" key="1">
    <source>
        <dbReference type="SAM" id="Phobius"/>
    </source>
</evidence>